<evidence type="ECO:0000256" key="1">
    <source>
        <dbReference type="SAM" id="MobiDB-lite"/>
    </source>
</evidence>
<dbReference type="SUPFAM" id="SSF46689">
    <property type="entry name" value="Homeodomain-like"/>
    <property type="match status" value="1"/>
</dbReference>
<dbReference type="NCBIfam" id="NF033516">
    <property type="entry name" value="transpos_IS3"/>
    <property type="match status" value="1"/>
</dbReference>
<sequence>MHSLEQRTRAVELYIKHGLKATTTIRELGYPSRVQLAAWHREWLETGGSLHERSRASEAYSAEQRRAAVDHYLEHGRCNAYTRRELGYPKSYQKLADWIEELAPGERRTTEPRTFTLEQKQRAVTALVGRAGSAREIADEAGSSRCTLYKWKRELLGEGPDMTEAKHDAPAQGAGDGDGKAIRATRADIDALEARKRELVEELRRPEPGRDVMEGALELLGKGAGADPANEPANREKTLPVESLRPKRGLSELLRALGMARSSHQHQPEAMRSPDRDAEARETVCAAFDANDGTYGRRRTRDEPEAQGHAVGERRIRRIMAEERLEARGKAKPKRGHGSYEGEVSEHPGNKVGQDFEAGLPNFLWLTDVTQFSIPAGKLHLSPVLDCFDGAIAGWTTSTSPNAEMANSMPGAALDTTTDHERRHLVI</sequence>
<proteinExistence type="predicted"/>
<dbReference type="GO" id="GO:0003677">
    <property type="term" value="F:DNA binding"/>
    <property type="evidence" value="ECO:0007669"/>
    <property type="project" value="InterPro"/>
</dbReference>
<feature type="region of interest" description="Disordered" evidence="1">
    <location>
        <begin position="324"/>
        <end position="353"/>
    </location>
</feature>
<dbReference type="Pfam" id="PF01527">
    <property type="entry name" value="HTH_Tnp_1"/>
    <property type="match status" value="1"/>
</dbReference>
<dbReference type="PANTHER" id="PTHR46889:SF4">
    <property type="entry name" value="TRANSPOSASE INSO FOR INSERTION SEQUENCE ELEMENT IS911B-RELATED"/>
    <property type="match status" value="1"/>
</dbReference>
<evidence type="ECO:0000313" key="4">
    <source>
        <dbReference type="Proteomes" id="UP000198528"/>
    </source>
</evidence>
<accession>A0A1G6MZK4</accession>
<name>A0A1G6MZK4_9ACTN</name>
<organism evidence="3 4">
    <name type="scientific">Parafannyhessea umbonata</name>
    <dbReference type="NCBI Taxonomy" id="604330"/>
    <lineage>
        <taxon>Bacteria</taxon>
        <taxon>Bacillati</taxon>
        <taxon>Actinomycetota</taxon>
        <taxon>Coriobacteriia</taxon>
        <taxon>Coriobacteriales</taxon>
        <taxon>Atopobiaceae</taxon>
        <taxon>Parafannyhessea</taxon>
    </lineage>
</organism>
<feature type="domain" description="HTH-like" evidence="2">
    <location>
        <begin position="277"/>
        <end position="329"/>
    </location>
</feature>
<dbReference type="PANTHER" id="PTHR46889">
    <property type="entry name" value="TRANSPOSASE INSF FOR INSERTION SEQUENCE IS3B-RELATED"/>
    <property type="match status" value="1"/>
</dbReference>
<feature type="region of interest" description="Disordered" evidence="1">
    <location>
        <begin position="400"/>
        <end position="427"/>
    </location>
</feature>
<dbReference type="EMBL" id="FMZL01000027">
    <property type="protein sequence ID" value="SDC60674.1"/>
    <property type="molecule type" value="Genomic_DNA"/>
</dbReference>
<dbReference type="InterPro" id="IPR048020">
    <property type="entry name" value="Transpos_IS3"/>
</dbReference>
<dbReference type="GO" id="GO:0004803">
    <property type="term" value="F:transposase activity"/>
    <property type="evidence" value="ECO:0007669"/>
    <property type="project" value="InterPro"/>
</dbReference>
<protein>
    <submittedName>
        <fullName evidence="3">Transposase</fullName>
    </submittedName>
</protein>
<feature type="compositionally biased region" description="Basic and acidic residues" evidence="1">
    <location>
        <begin position="338"/>
        <end position="349"/>
    </location>
</feature>
<feature type="compositionally biased region" description="Basic and acidic residues" evidence="1">
    <location>
        <begin position="417"/>
        <end position="427"/>
    </location>
</feature>
<dbReference type="GO" id="GO:0006313">
    <property type="term" value="P:DNA transposition"/>
    <property type="evidence" value="ECO:0007669"/>
    <property type="project" value="InterPro"/>
</dbReference>
<dbReference type="InterPro" id="IPR050900">
    <property type="entry name" value="Transposase_IS3/IS150/IS904"/>
</dbReference>
<evidence type="ECO:0000313" key="3">
    <source>
        <dbReference type="EMBL" id="SDC60674.1"/>
    </source>
</evidence>
<feature type="non-terminal residue" evidence="3">
    <location>
        <position position="427"/>
    </location>
</feature>
<dbReference type="InterPro" id="IPR025948">
    <property type="entry name" value="HTH-like_dom"/>
</dbReference>
<dbReference type="InterPro" id="IPR002514">
    <property type="entry name" value="Transposase_8"/>
</dbReference>
<gene>
    <name evidence="3" type="ORF">SAMN04487824_1271</name>
</gene>
<evidence type="ECO:0000259" key="2">
    <source>
        <dbReference type="Pfam" id="PF13276"/>
    </source>
</evidence>
<dbReference type="AlphaFoldDB" id="A0A1G6MZK4"/>
<dbReference type="Proteomes" id="UP000198528">
    <property type="component" value="Unassembled WGS sequence"/>
</dbReference>
<dbReference type="InterPro" id="IPR009057">
    <property type="entry name" value="Homeodomain-like_sf"/>
</dbReference>
<dbReference type="Pfam" id="PF13276">
    <property type="entry name" value="HTH_21"/>
    <property type="match status" value="1"/>
</dbReference>
<reference evidence="4" key="1">
    <citation type="submission" date="2016-10" db="EMBL/GenBank/DDBJ databases">
        <authorList>
            <person name="Varghese N."/>
            <person name="Submissions S."/>
        </authorList>
    </citation>
    <scope>NUCLEOTIDE SEQUENCE [LARGE SCALE GENOMIC DNA]</scope>
    <source>
        <strain evidence="4">DSM 22619</strain>
    </source>
</reference>
<keyword evidence="4" id="KW-1185">Reference proteome</keyword>